<sequence length="77" mass="8481">MPGLAGQNVVIGGLRAIQLVFFGFFIVVNSVFHGRLDRYSTHHSTGSVPGANMNSHYMQPGFLFSYAPFRLHRVLSG</sequence>
<evidence type="ECO:0000313" key="2">
    <source>
        <dbReference type="Proteomes" id="UP001489719"/>
    </source>
</evidence>
<accession>A0ACC3TF17</accession>
<gene>
    <name evidence="1" type="ORF">V1517DRAFT_266436</name>
</gene>
<dbReference type="Proteomes" id="UP001489719">
    <property type="component" value="Unassembled WGS sequence"/>
</dbReference>
<name>A0ACC3TF17_9ASCO</name>
<reference evidence="2" key="1">
    <citation type="journal article" date="2024" name="Front. Bioeng. Biotechnol.">
        <title>Genome-scale model development and genomic sequencing of the oleaginous clade Lipomyces.</title>
        <authorList>
            <person name="Czajka J.J."/>
            <person name="Han Y."/>
            <person name="Kim J."/>
            <person name="Mondo S.J."/>
            <person name="Hofstad B.A."/>
            <person name="Robles A."/>
            <person name="Haridas S."/>
            <person name="Riley R."/>
            <person name="LaButti K."/>
            <person name="Pangilinan J."/>
            <person name="Andreopoulos W."/>
            <person name="Lipzen A."/>
            <person name="Yan J."/>
            <person name="Wang M."/>
            <person name="Ng V."/>
            <person name="Grigoriev I.V."/>
            <person name="Spatafora J.W."/>
            <person name="Magnuson J.K."/>
            <person name="Baker S.E."/>
            <person name="Pomraning K.R."/>
        </authorList>
    </citation>
    <scope>NUCLEOTIDE SEQUENCE [LARGE SCALE GENOMIC DNA]</scope>
    <source>
        <strain evidence="2">CBS 10300</strain>
    </source>
</reference>
<keyword evidence="2" id="KW-1185">Reference proteome</keyword>
<organism evidence="1 2">
    <name type="scientific">Lipomyces orientalis</name>
    <dbReference type="NCBI Taxonomy" id="1233043"/>
    <lineage>
        <taxon>Eukaryota</taxon>
        <taxon>Fungi</taxon>
        <taxon>Dikarya</taxon>
        <taxon>Ascomycota</taxon>
        <taxon>Saccharomycotina</taxon>
        <taxon>Lipomycetes</taxon>
        <taxon>Lipomycetales</taxon>
        <taxon>Lipomycetaceae</taxon>
        <taxon>Lipomyces</taxon>
    </lineage>
</organism>
<dbReference type="EMBL" id="MU970194">
    <property type="protein sequence ID" value="KAK9319371.1"/>
    <property type="molecule type" value="Genomic_DNA"/>
</dbReference>
<protein>
    <submittedName>
        <fullName evidence="1">Uncharacterized protein</fullName>
    </submittedName>
</protein>
<comment type="caution">
    <text evidence="1">The sequence shown here is derived from an EMBL/GenBank/DDBJ whole genome shotgun (WGS) entry which is preliminary data.</text>
</comment>
<proteinExistence type="predicted"/>
<evidence type="ECO:0000313" key="1">
    <source>
        <dbReference type="EMBL" id="KAK9319371.1"/>
    </source>
</evidence>